<keyword evidence="2" id="KW-1185">Reference proteome</keyword>
<protein>
    <submittedName>
        <fullName evidence="1">Uncharacterized protein</fullName>
    </submittedName>
</protein>
<dbReference type="Proteomes" id="UP000243084">
    <property type="component" value="Unassembled WGS sequence"/>
</dbReference>
<name>A0A1I5VBE3_9GAMM</name>
<evidence type="ECO:0000313" key="1">
    <source>
        <dbReference type="EMBL" id="SFQ04858.1"/>
    </source>
</evidence>
<reference evidence="2" key="1">
    <citation type="submission" date="2016-10" db="EMBL/GenBank/DDBJ databases">
        <authorList>
            <person name="Varghese N."/>
            <person name="Submissions S."/>
        </authorList>
    </citation>
    <scope>NUCLEOTIDE SEQUENCE [LARGE SCALE GENOMIC DNA]</scope>
    <source>
        <strain evidence="2">JCM 18195</strain>
    </source>
</reference>
<dbReference type="AlphaFoldDB" id="A0A1I5VBE3"/>
<gene>
    <name evidence="1" type="ORF">SAMN05216229_11094</name>
</gene>
<proteinExistence type="predicted"/>
<organism evidence="1 2">
    <name type="scientific">Geopseudomonas sagittaria</name>
    <dbReference type="NCBI Taxonomy" id="1135990"/>
    <lineage>
        <taxon>Bacteria</taxon>
        <taxon>Pseudomonadati</taxon>
        <taxon>Pseudomonadota</taxon>
        <taxon>Gammaproteobacteria</taxon>
        <taxon>Pseudomonadales</taxon>
        <taxon>Pseudomonadaceae</taxon>
        <taxon>Geopseudomonas</taxon>
    </lineage>
</organism>
<evidence type="ECO:0000313" key="2">
    <source>
        <dbReference type="Proteomes" id="UP000243084"/>
    </source>
</evidence>
<accession>A0A1I5VBE3</accession>
<sequence>MLARPGSFQQVSRVSASRYLSAVFCATSAGTAGAGGSLFQPVDSSQSRTNCLSKLGGLVPSA</sequence>
<dbReference type="EMBL" id="FOXM01000010">
    <property type="protein sequence ID" value="SFQ04858.1"/>
    <property type="molecule type" value="Genomic_DNA"/>
</dbReference>